<feature type="binding site" evidence="5">
    <location>
        <position position="100"/>
    </location>
    <ligand>
        <name>AMP</name>
        <dbReference type="ChEBI" id="CHEBI:456215"/>
    </ligand>
</feature>
<dbReference type="Pfam" id="PF00406">
    <property type="entry name" value="ADK"/>
    <property type="match status" value="1"/>
</dbReference>
<evidence type="ECO:0000313" key="8">
    <source>
        <dbReference type="EMBL" id="EEH64683.1"/>
    </source>
</evidence>
<comment type="pathway">
    <text evidence="5">Purine metabolism; AMP biosynthesis via salvage pathway; AMP from ADP: step 1/1.</text>
</comment>
<evidence type="ECO:0000256" key="5">
    <source>
        <dbReference type="HAMAP-Rule" id="MF_00235"/>
    </source>
</evidence>
<protein>
    <recommendedName>
        <fullName evidence="5 7">Adenylate kinase</fullName>
        <shortName evidence="5">AK</shortName>
        <ecNumber evidence="5 7">2.7.4.3</ecNumber>
    </recommendedName>
    <alternativeName>
        <fullName evidence="5">ATP-AMP transphosphorylase</fullName>
    </alternativeName>
    <alternativeName>
        <fullName evidence="5">ATP:AMP phosphotransferase</fullName>
    </alternativeName>
    <alternativeName>
        <fullName evidence="5">Adenylate monophosphate kinase</fullName>
    </alternativeName>
</protein>
<evidence type="ECO:0000256" key="2">
    <source>
        <dbReference type="ARBA" id="ARBA00022727"/>
    </source>
</evidence>
<dbReference type="HOGENOM" id="CLU_032354_4_1_11"/>
<dbReference type="EMBL" id="ACFG01000004">
    <property type="protein sequence ID" value="EEH64683.1"/>
    <property type="molecule type" value="Genomic_DNA"/>
</dbReference>
<comment type="function">
    <text evidence="5">Catalyzes the reversible transfer of the terminal phosphate group between ATP and AMP. Plays an important role in cellular energy homeostasis and in adenine nucleotide metabolism.</text>
</comment>
<dbReference type="NCBIfam" id="NF011105">
    <property type="entry name" value="PRK14532.1"/>
    <property type="match status" value="1"/>
</dbReference>
<feature type="region of interest" description="NMP" evidence="5">
    <location>
        <begin position="38"/>
        <end position="67"/>
    </location>
</feature>
<comment type="subunit">
    <text evidence="5 7">Monomer.</text>
</comment>
<keyword evidence="5 7" id="KW-0067">ATP-binding</keyword>
<feature type="binding site" evidence="5">
    <location>
        <position position="180"/>
    </location>
    <ligand>
        <name>ATP</name>
        <dbReference type="ChEBI" id="CHEBI:30616"/>
    </ligand>
</feature>
<dbReference type="AlphaFoldDB" id="C0VZ30"/>
<comment type="subcellular location">
    <subcellularLocation>
        <location evidence="5 7">Cytoplasm</location>
    </subcellularLocation>
</comment>
<comment type="domain">
    <text evidence="5">Consists of three domains, a large central CORE domain and two small peripheral domains, NMPbind and LID, which undergo movements during catalysis. The LID domain closes over the site of phosphoryl transfer upon ATP binding. Assembling and dissambling the active center during each catalytic cycle provides an effective means to prevent ATP hydrolysis.</text>
</comment>
<dbReference type="GO" id="GO:0005524">
    <property type="term" value="F:ATP binding"/>
    <property type="evidence" value="ECO:0007669"/>
    <property type="project" value="UniProtKB-UniRule"/>
</dbReference>
<keyword evidence="1 5" id="KW-0808">Transferase</keyword>
<dbReference type="InterPro" id="IPR027417">
    <property type="entry name" value="P-loop_NTPase"/>
</dbReference>
<dbReference type="PRINTS" id="PR00094">
    <property type="entry name" value="ADENYLTKNASE"/>
</dbReference>
<keyword evidence="5" id="KW-0963">Cytoplasm</keyword>
<evidence type="ECO:0000256" key="7">
    <source>
        <dbReference type="RuleBase" id="RU003331"/>
    </source>
</evidence>
<dbReference type="Gene3D" id="3.40.50.300">
    <property type="entry name" value="P-loop containing nucleotide triphosphate hydrolases"/>
    <property type="match status" value="1"/>
</dbReference>
<evidence type="ECO:0000256" key="4">
    <source>
        <dbReference type="ARBA" id="ARBA00022777"/>
    </source>
</evidence>
<keyword evidence="2 5" id="KW-0545">Nucleotide biosynthesis</keyword>
<accession>C0VZ30</accession>
<dbReference type="NCBIfam" id="NF011100">
    <property type="entry name" value="PRK14527.1"/>
    <property type="match status" value="1"/>
</dbReference>
<dbReference type="RefSeq" id="WP_006547417.1">
    <property type="nucleotide sequence ID" value="NZ_DS999545.1"/>
</dbReference>
<comment type="caution">
    <text evidence="5">Lacks conserved residue(s) required for the propagation of feature annotation.</text>
</comment>
<dbReference type="UniPathway" id="UPA00588">
    <property type="reaction ID" value="UER00649"/>
</dbReference>
<feature type="binding site" evidence="5">
    <location>
        <begin position="18"/>
        <end position="23"/>
    </location>
    <ligand>
        <name>ATP</name>
        <dbReference type="ChEBI" id="CHEBI:30616"/>
    </ligand>
</feature>
<dbReference type="PROSITE" id="PS00113">
    <property type="entry name" value="ADENYLATE_KINASE"/>
    <property type="match status" value="1"/>
</dbReference>
<dbReference type="SUPFAM" id="SSF52540">
    <property type="entry name" value="P-loop containing nucleoside triphosphate hydrolases"/>
    <property type="match status" value="1"/>
</dbReference>
<dbReference type="GO" id="GO:0044209">
    <property type="term" value="P:AMP salvage"/>
    <property type="evidence" value="ECO:0007669"/>
    <property type="project" value="UniProtKB-UniRule"/>
</dbReference>
<name>C0VZ30_9ACTO</name>
<dbReference type="GO" id="GO:0004017">
    <property type="term" value="F:AMP kinase activity"/>
    <property type="evidence" value="ECO:0007669"/>
    <property type="project" value="UniProtKB-UniRule"/>
</dbReference>
<dbReference type="EC" id="2.7.4.3" evidence="5 7"/>
<keyword evidence="3 5" id="KW-0547">Nucleotide-binding</keyword>
<comment type="similarity">
    <text evidence="5 6">Belongs to the adenylate kinase family.</text>
</comment>
<dbReference type="eggNOG" id="COG0563">
    <property type="taxonomic scope" value="Bacteria"/>
</dbReference>
<dbReference type="OrthoDB" id="9805030at2"/>
<organism evidence="8 9">
    <name type="scientific">Gleimia coleocanis DSM 15436</name>
    <dbReference type="NCBI Taxonomy" id="525245"/>
    <lineage>
        <taxon>Bacteria</taxon>
        <taxon>Bacillati</taxon>
        <taxon>Actinomycetota</taxon>
        <taxon>Actinomycetes</taxon>
        <taxon>Actinomycetales</taxon>
        <taxon>Actinomycetaceae</taxon>
        <taxon>Gleimia</taxon>
    </lineage>
</organism>
<keyword evidence="9" id="KW-1185">Reference proteome</keyword>
<feature type="binding site" evidence="5">
    <location>
        <begin position="93"/>
        <end position="96"/>
    </location>
    <ligand>
        <name>AMP</name>
        <dbReference type="ChEBI" id="CHEBI:456215"/>
    </ligand>
</feature>
<dbReference type="InterPro" id="IPR000850">
    <property type="entry name" value="Adenylat/UMP-CMP_kin"/>
</dbReference>
<evidence type="ECO:0000256" key="3">
    <source>
        <dbReference type="ARBA" id="ARBA00022741"/>
    </source>
</evidence>
<evidence type="ECO:0000313" key="9">
    <source>
        <dbReference type="Proteomes" id="UP000010301"/>
    </source>
</evidence>
<dbReference type="CDD" id="cd01428">
    <property type="entry name" value="ADK"/>
    <property type="match status" value="1"/>
</dbReference>
<feature type="binding site" evidence="5">
    <location>
        <position position="152"/>
    </location>
    <ligand>
        <name>AMP</name>
        <dbReference type="ChEBI" id="CHEBI:456215"/>
    </ligand>
</feature>
<dbReference type="InterPro" id="IPR033690">
    <property type="entry name" value="Adenylat_kinase_CS"/>
</dbReference>
<gene>
    <name evidence="5" type="primary">adk</name>
    <name evidence="8" type="ORF">HMPREF0044_0420</name>
</gene>
<sequence length="201" mass="22395">MIATEKKAPLVLILGAPGAGKGTQAERIAQFLNVPSISTGAIFRQNIKEETELGKRANEFISKGEFVPDSVTNPMVAARLEAPDVDNGCLLDGYPRTVEQAHYLRDALASKGKEIDLVLEIVTNQEEVIARLLKRAEIEHRADDNEEVIRHRMEVYREMTEPMATYYADQDKLVQVDGMGTIDEVWARIEKALLDAGFARN</sequence>
<feature type="binding site" evidence="5">
    <location>
        <position position="141"/>
    </location>
    <ligand>
        <name>AMP</name>
        <dbReference type="ChEBI" id="CHEBI:456215"/>
    </ligand>
</feature>
<feature type="binding site" evidence="5">
    <location>
        <position position="44"/>
    </location>
    <ligand>
        <name>AMP</name>
        <dbReference type="ChEBI" id="CHEBI:456215"/>
    </ligand>
</feature>
<proteinExistence type="inferred from homology"/>
<feature type="binding site" evidence="5">
    <location>
        <position position="39"/>
    </location>
    <ligand>
        <name>AMP</name>
        <dbReference type="ChEBI" id="CHEBI:456215"/>
    </ligand>
</feature>
<dbReference type="PANTHER" id="PTHR23359">
    <property type="entry name" value="NUCLEOTIDE KINASE"/>
    <property type="match status" value="1"/>
</dbReference>
<dbReference type="NCBIfam" id="NF001381">
    <property type="entry name" value="PRK00279.1-3"/>
    <property type="match status" value="1"/>
</dbReference>
<evidence type="ECO:0000256" key="6">
    <source>
        <dbReference type="RuleBase" id="RU003330"/>
    </source>
</evidence>
<feature type="binding site" evidence="5">
    <location>
        <begin position="65"/>
        <end position="67"/>
    </location>
    <ligand>
        <name>AMP</name>
        <dbReference type="ChEBI" id="CHEBI:456215"/>
    </ligand>
</feature>
<dbReference type="STRING" id="525245.HMPREF0044_0420"/>
<feature type="binding site" evidence="5">
    <location>
        <position position="135"/>
    </location>
    <ligand>
        <name>ATP</name>
        <dbReference type="ChEBI" id="CHEBI:30616"/>
    </ligand>
</feature>
<dbReference type="GO" id="GO:0005737">
    <property type="term" value="C:cytoplasm"/>
    <property type="evidence" value="ECO:0007669"/>
    <property type="project" value="UniProtKB-SubCell"/>
</dbReference>
<dbReference type="Proteomes" id="UP000010301">
    <property type="component" value="Unassembled WGS sequence"/>
</dbReference>
<comment type="catalytic activity">
    <reaction evidence="5 7">
        <text>AMP + ATP = 2 ADP</text>
        <dbReference type="Rhea" id="RHEA:12973"/>
        <dbReference type="ChEBI" id="CHEBI:30616"/>
        <dbReference type="ChEBI" id="CHEBI:456215"/>
        <dbReference type="ChEBI" id="CHEBI:456216"/>
        <dbReference type="EC" id="2.7.4.3"/>
    </reaction>
</comment>
<evidence type="ECO:0000256" key="1">
    <source>
        <dbReference type="ARBA" id="ARBA00022679"/>
    </source>
</evidence>
<dbReference type="HAMAP" id="MF_00235">
    <property type="entry name" value="Adenylate_kinase_Adk"/>
    <property type="match status" value="1"/>
</dbReference>
<comment type="caution">
    <text evidence="8">The sequence shown here is derived from an EMBL/GenBank/DDBJ whole genome shotgun (WGS) entry which is preliminary data.</text>
</comment>
<keyword evidence="4 5" id="KW-0418">Kinase</keyword>
<reference evidence="8 9" key="1">
    <citation type="submission" date="2009-01" db="EMBL/GenBank/DDBJ databases">
        <authorList>
            <person name="Qin X."/>
            <person name="Bachman B."/>
            <person name="Battles P."/>
            <person name="Bell A."/>
            <person name="Bess C."/>
            <person name="Bickham C."/>
            <person name="Chaboub L."/>
            <person name="Chen D."/>
            <person name="Coyle M."/>
            <person name="Deiros D.R."/>
            <person name="Dinh H."/>
            <person name="Forbes L."/>
            <person name="Fowler G."/>
            <person name="Francisco L."/>
            <person name="Fu Q."/>
            <person name="Gubbala S."/>
            <person name="Hale W."/>
            <person name="Han Y."/>
            <person name="Hemphill L."/>
            <person name="Highlander S.K."/>
            <person name="Hirani K."/>
            <person name="Hogues M."/>
            <person name="Jackson L."/>
            <person name="Jakkamsetti A."/>
            <person name="Javaid M."/>
            <person name="Jiang H."/>
            <person name="Korchina V."/>
            <person name="Kovar C."/>
            <person name="Lara F."/>
            <person name="Lee S."/>
            <person name="Mata R."/>
            <person name="Mathew T."/>
            <person name="Moen C."/>
            <person name="Morales K."/>
            <person name="Munidasa M."/>
            <person name="Nazareth L."/>
            <person name="Ngo R."/>
            <person name="Nguyen L."/>
            <person name="Okwuonu G."/>
            <person name="Ongeri F."/>
            <person name="Patil S."/>
            <person name="Petrosino J."/>
            <person name="Pham C."/>
            <person name="Pham P."/>
            <person name="Pu L.-L."/>
            <person name="Puazo M."/>
            <person name="Raj R."/>
            <person name="Reid J."/>
            <person name="Rouhana J."/>
            <person name="Saada N."/>
            <person name="Shang Y."/>
            <person name="Simmons D."/>
            <person name="Thornton R."/>
            <person name="Warren J."/>
            <person name="Weissenberger G."/>
            <person name="Zhang J."/>
            <person name="Zhang L."/>
            <person name="Zhou C."/>
            <person name="Zhu D."/>
            <person name="Muzny D."/>
            <person name="Worley K."/>
            <person name="Gibbs R."/>
        </authorList>
    </citation>
    <scope>NUCLEOTIDE SEQUENCE [LARGE SCALE GENOMIC DNA]</scope>
    <source>
        <strain evidence="8 9">DSM 15436</strain>
    </source>
</reference>